<proteinExistence type="predicted"/>
<dbReference type="RefSeq" id="WP_264891745.1">
    <property type="nucleotide sequence ID" value="NZ_CP110257.1"/>
</dbReference>
<dbReference type="NCBIfam" id="TIGR01488">
    <property type="entry name" value="HAD-SF-IB"/>
    <property type="match status" value="1"/>
</dbReference>
<dbReference type="PANTHER" id="PTHR43344">
    <property type="entry name" value="PHOSPHOSERINE PHOSPHATASE"/>
    <property type="match status" value="1"/>
</dbReference>
<keyword evidence="2 4" id="KW-0378">Hydrolase</keyword>
<dbReference type="InterPro" id="IPR006385">
    <property type="entry name" value="HAD_hydro_SerB1"/>
</dbReference>
<dbReference type="SUPFAM" id="SSF56784">
    <property type="entry name" value="HAD-like"/>
    <property type="match status" value="1"/>
</dbReference>
<reference evidence="4" key="1">
    <citation type="submission" date="2022-10" db="EMBL/GenBank/DDBJ databases">
        <title>Complete genome sequence of Schlegelella aquatica LMG 23380.</title>
        <authorList>
            <person name="Musilova J."/>
            <person name="Kourilova X."/>
            <person name="Bezdicek M."/>
            <person name="Hermankova K."/>
            <person name="Obruca S."/>
            <person name="Sedlar K."/>
        </authorList>
    </citation>
    <scope>NUCLEOTIDE SEQUENCE</scope>
    <source>
        <strain evidence="4">LMG 23380</strain>
    </source>
</reference>
<dbReference type="PANTHER" id="PTHR43344:SF13">
    <property type="entry name" value="PHOSPHATASE RV3661-RELATED"/>
    <property type="match status" value="1"/>
</dbReference>
<keyword evidence="1" id="KW-0479">Metal-binding</keyword>
<evidence type="ECO:0000256" key="3">
    <source>
        <dbReference type="ARBA" id="ARBA00022842"/>
    </source>
</evidence>
<dbReference type="Pfam" id="PF12710">
    <property type="entry name" value="HAD"/>
    <property type="match status" value="1"/>
</dbReference>
<dbReference type="GO" id="GO:0016787">
    <property type="term" value="F:hydrolase activity"/>
    <property type="evidence" value="ECO:0007669"/>
    <property type="project" value="UniProtKB-KW"/>
</dbReference>
<evidence type="ECO:0000313" key="5">
    <source>
        <dbReference type="Proteomes" id="UP001163266"/>
    </source>
</evidence>
<dbReference type="Gene3D" id="1.20.1440.100">
    <property type="entry name" value="SG protein - dephosphorylation function"/>
    <property type="match status" value="1"/>
</dbReference>
<dbReference type="NCBIfam" id="TIGR01490">
    <property type="entry name" value="HAD-SF-IB-hyp1"/>
    <property type="match status" value="1"/>
</dbReference>
<evidence type="ECO:0000313" key="4">
    <source>
        <dbReference type="EMBL" id="UZD54176.1"/>
    </source>
</evidence>
<organism evidence="4 5">
    <name type="scientific">Caldimonas aquatica</name>
    <dbReference type="NCBI Taxonomy" id="376175"/>
    <lineage>
        <taxon>Bacteria</taxon>
        <taxon>Pseudomonadati</taxon>
        <taxon>Pseudomonadota</taxon>
        <taxon>Betaproteobacteria</taxon>
        <taxon>Burkholderiales</taxon>
        <taxon>Sphaerotilaceae</taxon>
        <taxon>Caldimonas</taxon>
    </lineage>
</organism>
<keyword evidence="5" id="KW-1185">Reference proteome</keyword>
<dbReference type="Gene3D" id="3.40.50.1000">
    <property type="entry name" value="HAD superfamily/HAD-like"/>
    <property type="match status" value="1"/>
</dbReference>
<protein>
    <submittedName>
        <fullName evidence="4">HAD-IB family hydrolase</fullName>
    </submittedName>
</protein>
<name>A0ABY6MNV8_9BURK</name>
<dbReference type="InterPro" id="IPR023214">
    <property type="entry name" value="HAD_sf"/>
</dbReference>
<dbReference type="InterPro" id="IPR050582">
    <property type="entry name" value="HAD-like_SerB"/>
</dbReference>
<gene>
    <name evidence="4" type="ORF">OMP39_10880</name>
</gene>
<accession>A0ABY6MNV8</accession>
<dbReference type="CDD" id="cd02612">
    <property type="entry name" value="HAD_PGPPase"/>
    <property type="match status" value="1"/>
</dbReference>
<evidence type="ECO:0000256" key="2">
    <source>
        <dbReference type="ARBA" id="ARBA00022801"/>
    </source>
</evidence>
<dbReference type="EMBL" id="CP110257">
    <property type="protein sequence ID" value="UZD54176.1"/>
    <property type="molecule type" value="Genomic_DNA"/>
</dbReference>
<keyword evidence="3" id="KW-0460">Magnesium</keyword>
<dbReference type="InterPro" id="IPR036412">
    <property type="entry name" value="HAD-like_sf"/>
</dbReference>
<evidence type="ECO:0000256" key="1">
    <source>
        <dbReference type="ARBA" id="ARBA00022723"/>
    </source>
</evidence>
<sequence length="241" mass="27520">MSAEARPGAAGLPRNLCLFDLDHTLLPIDSDHAFGEFLVRVGWADAQEFRRGNDAFYAQYRAGRLDIDAYIEFTTAPWRHRSAEERRWLQGRFVEEVVRPHLKPAALDLVRRHREAGDLIAIVTATNEFVTRPIAELFEVEHLLAVELERDETGTITGRIRGVPSYQAGKVTRVDQWLASLGARWEDFERTSFYSDSPNDLPLLERASDPVATNPTPALHKTAQERGWRILKLFHDQEIHP</sequence>
<dbReference type="Proteomes" id="UP001163266">
    <property type="component" value="Chromosome"/>
</dbReference>